<evidence type="ECO:0000313" key="2">
    <source>
        <dbReference type="Proteomes" id="UP001595901"/>
    </source>
</evidence>
<protein>
    <recommendedName>
        <fullName evidence="3">Lipoprotein</fullName>
    </recommendedName>
</protein>
<sequence>MIPHATVYAYYKKNLLFDGEQNRYAGYYGDLTISGDISMNNGDYHADLDAVNLYNQLKGGKNLVTSMNTYFDKVESDDSYRAEQFVTNIGDGDYDKGMKILESEYEVYTFQAGENPLFKDFIDSLEEKSDDLIADGK</sequence>
<evidence type="ECO:0008006" key="3">
    <source>
        <dbReference type="Google" id="ProtNLM"/>
    </source>
</evidence>
<reference evidence="2" key="1">
    <citation type="journal article" date="2019" name="Int. J. Syst. Evol. Microbiol.">
        <title>The Global Catalogue of Microorganisms (GCM) 10K type strain sequencing project: providing services to taxonomists for standard genome sequencing and annotation.</title>
        <authorList>
            <consortium name="The Broad Institute Genomics Platform"/>
            <consortium name="The Broad Institute Genome Sequencing Center for Infectious Disease"/>
            <person name="Wu L."/>
            <person name="Ma J."/>
        </authorList>
    </citation>
    <scope>NUCLEOTIDE SEQUENCE [LARGE SCALE GENOMIC DNA]</scope>
    <source>
        <strain evidence="2">CCUG 58728</strain>
    </source>
</reference>
<dbReference type="EMBL" id="JBHSAC010000069">
    <property type="protein sequence ID" value="MFC3932727.1"/>
    <property type="molecule type" value="Genomic_DNA"/>
</dbReference>
<accession>A0ABV8D341</accession>
<evidence type="ECO:0000313" key="1">
    <source>
        <dbReference type="EMBL" id="MFC3932727.1"/>
    </source>
</evidence>
<dbReference type="RefSeq" id="WP_380432341.1">
    <property type="nucleotide sequence ID" value="NZ_JBHSAC010000069.1"/>
</dbReference>
<name>A0ABV8D341_9STRE</name>
<keyword evidence="2" id="KW-1185">Reference proteome</keyword>
<organism evidence="1 2">
    <name type="scientific">Streptococcus dentapri</name>
    <dbReference type="NCBI Taxonomy" id="573564"/>
    <lineage>
        <taxon>Bacteria</taxon>
        <taxon>Bacillati</taxon>
        <taxon>Bacillota</taxon>
        <taxon>Bacilli</taxon>
        <taxon>Lactobacillales</taxon>
        <taxon>Streptococcaceae</taxon>
        <taxon>Streptococcus</taxon>
    </lineage>
</organism>
<dbReference type="Proteomes" id="UP001595901">
    <property type="component" value="Unassembled WGS sequence"/>
</dbReference>
<proteinExistence type="predicted"/>
<comment type="caution">
    <text evidence="1">The sequence shown here is derived from an EMBL/GenBank/DDBJ whole genome shotgun (WGS) entry which is preliminary data.</text>
</comment>
<gene>
    <name evidence="1" type="ORF">ACFOSE_08190</name>
</gene>